<gene>
    <name evidence="1" type="ORF">D7I47_02690</name>
</gene>
<accession>A0A387B4B9</accession>
<protein>
    <submittedName>
        <fullName evidence="1">Uncharacterized protein</fullName>
    </submittedName>
</protein>
<dbReference type="Proteomes" id="UP000278886">
    <property type="component" value="Chromosome"/>
</dbReference>
<dbReference type="AlphaFoldDB" id="A0A387B4B9"/>
<dbReference type="OrthoDB" id="4729272at2"/>
<keyword evidence="2" id="KW-1185">Reference proteome</keyword>
<organism evidence="1 2">
    <name type="scientific">Protaetiibacter intestinalis</name>
    <dbReference type="NCBI Taxonomy" id="2419774"/>
    <lineage>
        <taxon>Bacteria</taxon>
        <taxon>Bacillati</taxon>
        <taxon>Actinomycetota</taxon>
        <taxon>Actinomycetes</taxon>
        <taxon>Micrococcales</taxon>
        <taxon>Microbacteriaceae</taxon>
        <taxon>Protaetiibacter</taxon>
    </lineage>
</organism>
<evidence type="ECO:0000313" key="1">
    <source>
        <dbReference type="EMBL" id="AYF97263.1"/>
    </source>
</evidence>
<name>A0A387B4B9_9MICO</name>
<sequence length="146" mass="15930">MERWATLDEIIAARTRIAESLNGWAQPEAHGIGFVPLGEEPRPEHFPVANRAEHVLPGVVAAWVLGYRRGSCVLEVSRTQLDQIIERLEPAEACDIPHPNLWMWRDTFRTALDGGAAGRLVAVFLGSLEDEVPGPEAAAFRAALGG</sequence>
<proteinExistence type="predicted"/>
<dbReference type="RefSeq" id="WP_120761614.1">
    <property type="nucleotide sequence ID" value="NZ_CP032630.1"/>
</dbReference>
<dbReference type="EMBL" id="CP032630">
    <property type="protein sequence ID" value="AYF97263.1"/>
    <property type="molecule type" value="Genomic_DNA"/>
</dbReference>
<reference evidence="2" key="1">
    <citation type="submission" date="2018-09" db="EMBL/GenBank/DDBJ databases">
        <title>Genome sequencing of strain 2DFWR-13.</title>
        <authorList>
            <person name="Heo J."/>
            <person name="Kim S.-J."/>
            <person name="Kwon S.-W."/>
        </authorList>
    </citation>
    <scope>NUCLEOTIDE SEQUENCE [LARGE SCALE GENOMIC DNA]</scope>
    <source>
        <strain evidence="2">2DFWR-13</strain>
    </source>
</reference>
<dbReference type="KEGG" id="lyd:D7I47_02690"/>
<evidence type="ECO:0000313" key="2">
    <source>
        <dbReference type="Proteomes" id="UP000278886"/>
    </source>
</evidence>